<accession>U1GPU1</accession>
<dbReference type="GeneID" id="19237084"/>
<dbReference type="OrthoDB" id="5404385at2759"/>
<feature type="compositionally biased region" description="Pro residues" evidence="1">
    <location>
        <begin position="24"/>
        <end position="33"/>
    </location>
</feature>
<feature type="region of interest" description="Disordered" evidence="1">
    <location>
        <begin position="78"/>
        <end position="107"/>
    </location>
</feature>
<sequence length="401" mass="44729">MVTYSAQRPAPRAPRFSEVMGSPPKKPPTPYGPPAYTETDPSKNDLEYAKKKIRDMALSLPTKSDEALAQTGKGTALNNAITIPPNDNQLSKDTAGSSKVPEWKRQASLRPRLPSLSSNMSGDDLDIAFGSLPLRDEMKPICDMRKRRKCAHKPKDELDESPMFICLDCRNRPICEACIRDVLANPQDPHQADHYLYHWKATSSLQFDKFLWERRHGARLHFGPKEMLGREWLYSDHSFAPSSTGNLTVRFVLNAQPGTYYVSVGVRTYVNPATINKDKLGKSNYSMIKAGVTWIGSLAVGTQTIDRGAVSAGKGVNPCLQRLPDKIVEQEVKKGTENEETILASGTVKILEGQAVEVSIRHWHDKGIFKRGSPFKWWLDSITLTPVVEKEQIASEADLKL</sequence>
<feature type="region of interest" description="Disordered" evidence="1">
    <location>
        <begin position="1"/>
        <end position="44"/>
    </location>
</feature>
<keyword evidence="3" id="KW-1185">Reference proteome</keyword>
<dbReference type="RefSeq" id="XP_007800053.1">
    <property type="nucleotide sequence ID" value="XM_007801862.1"/>
</dbReference>
<protein>
    <submittedName>
        <fullName evidence="2">Uncharacterized protein</fullName>
    </submittedName>
</protein>
<feature type="compositionally biased region" description="Polar residues" evidence="1">
    <location>
        <begin position="78"/>
        <end position="97"/>
    </location>
</feature>
<dbReference type="HOGENOM" id="CLU_687022_0_0_1"/>
<dbReference type="AlphaFoldDB" id="U1GPU1"/>
<name>U1GPU1_ENDPU</name>
<dbReference type="EMBL" id="KE720882">
    <property type="protein sequence ID" value="ERF74343.1"/>
    <property type="molecule type" value="Genomic_DNA"/>
</dbReference>
<evidence type="ECO:0000256" key="1">
    <source>
        <dbReference type="SAM" id="MobiDB-lite"/>
    </source>
</evidence>
<organism evidence="2 3">
    <name type="scientific">Endocarpon pusillum (strain Z07020 / HMAS-L-300199)</name>
    <name type="common">Lichen-forming fungus</name>
    <dbReference type="NCBI Taxonomy" id="1263415"/>
    <lineage>
        <taxon>Eukaryota</taxon>
        <taxon>Fungi</taxon>
        <taxon>Dikarya</taxon>
        <taxon>Ascomycota</taxon>
        <taxon>Pezizomycotina</taxon>
        <taxon>Eurotiomycetes</taxon>
        <taxon>Chaetothyriomycetidae</taxon>
        <taxon>Verrucariales</taxon>
        <taxon>Verrucariaceae</taxon>
        <taxon>Endocarpon</taxon>
    </lineage>
</organism>
<dbReference type="Proteomes" id="UP000019373">
    <property type="component" value="Unassembled WGS sequence"/>
</dbReference>
<gene>
    <name evidence="2" type="ORF">EPUS_02030</name>
</gene>
<evidence type="ECO:0000313" key="3">
    <source>
        <dbReference type="Proteomes" id="UP000019373"/>
    </source>
</evidence>
<evidence type="ECO:0000313" key="2">
    <source>
        <dbReference type="EMBL" id="ERF74343.1"/>
    </source>
</evidence>
<reference evidence="3" key="1">
    <citation type="journal article" date="2014" name="BMC Genomics">
        <title>Genome characteristics reveal the impact of lichenization on lichen-forming fungus Endocarpon pusillum Hedwig (Verrucariales, Ascomycota).</title>
        <authorList>
            <person name="Wang Y.-Y."/>
            <person name="Liu B."/>
            <person name="Zhang X.-Y."/>
            <person name="Zhou Q.-M."/>
            <person name="Zhang T."/>
            <person name="Li H."/>
            <person name="Yu Y.-F."/>
            <person name="Zhang X.-L."/>
            <person name="Hao X.-Y."/>
            <person name="Wang M."/>
            <person name="Wang L."/>
            <person name="Wei J.-C."/>
        </authorList>
    </citation>
    <scope>NUCLEOTIDE SEQUENCE [LARGE SCALE GENOMIC DNA]</scope>
    <source>
        <strain evidence="3">Z07020 / HMAS-L-300199</strain>
    </source>
</reference>
<proteinExistence type="predicted"/>